<protein>
    <submittedName>
        <fullName evidence="1">Uncharacterized protein</fullName>
    </submittedName>
</protein>
<name>G6Y4J1_9HYPH</name>
<gene>
    <name evidence="1" type="ORF">MEA186_04249</name>
</gene>
<dbReference type="EMBL" id="AGSN01000052">
    <property type="protein sequence ID" value="EHH13414.1"/>
    <property type="molecule type" value="Genomic_DNA"/>
</dbReference>
<sequence length="48" mass="5079">MKIAQSASASLGRTARSCGWIFSEDGEVVLVMAFPTKAIGRHDAPDVT</sequence>
<proteinExistence type="predicted"/>
<dbReference type="Proteomes" id="UP000002949">
    <property type="component" value="Unassembled WGS sequence"/>
</dbReference>
<reference evidence="1 2" key="1">
    <citation type="journal article" date="2012" name="J. Bacteriol.">
        <title>Draft Genome Sequence of Plant Growth-Promoting Rhizobium Mesorhizobium amorphae, Isolated from Zinc-Lead Mine Tailings.</title>
        <authorList>
            <person name="Hao X."/>
            <person name="Lin Y."/>
            <person name="Johnstone L."/>
            <person name="Baltrus D.A."/>
            <person name="Miller S.J."/>
            <person name="Wei G."/>
            <person name="Rensing C."/>
        </authorList>
    </citation>
    <scope>NUCLEOTIDE SEQUENCE [LARGE SCALE GENOMIC DNA]</scope>
    <source>
        <strain evidence="1 2">CCNWGS0123</strain>
    </source>
</reference>
<dbReference type="AlphaFoldDB" id="G6Y4J1"/>
<keyword evidence="2" id="KW-1185">Reference proteome</keyword>
<accession>G6Y4J1</accession>
<organism evidence="1 2">
    <name type="scientific">Mesorhizobium amorphae CCNWGS0123</name>
    <dbReference type="NCBI Taxonomy" id="1082933"/>
    <lineage>
        <taxon>Bacteria</taxon>
        <taxon>Pseudomonadati</taxon>
        <taxon>Pseudomonadota</taxon>
        <taxon>Alphaproteobacteria</taxon>
        <taxon>Hyphomicrobiales</taxon>
        <taxon>Phyllobacteriaceae</taxon>
        <taxon>Mesorhizobium</taxon>
    </lineage>
</organism>
<evidence type="ECO:0000313" key="1">
    <source>
        <dbReference type="EMBL" id="EHH13414.1"/>
    </source>
</evidence>
<evidence type="ECO:0000313" key="2">
    <source>
        <dbReference type="Proteomes" id="UP000002949"/>
    </source>
</evidence>